<dbReference type="Pfam" id="PF12146">
    <property type="entry name" value="Hydrolase_4"/>
    <property type="match status" value="1"/>
</dbReference>
<dbReference type="PRINTS" id="PR00111">
    <property type="entry name" value="ABHYDROLASE"/>
</dbReference>
<protein>
    <submittedName>
        <fullName evidence="4">Alpha/beta hydrolase</fullName>
    </submittedName>
</protein>
<name>A0ABW5DMP5_9PROT</name>
<keyword evidence="4" id="KW-0378">Hydrolase</keyword>
<organism evidence="4 5">
    <name type="scientific">Lacibacterium aquatile</name>
    <dbReference type="NCBI Taxonomy" id="1168082"/>
    <lineage>
        <taxon>Bacteria</taxon>
        <taxon>Pseudomonadati</taxon>
        <taxon>Pseudomonadota</taxon>
        <taxon>Alphaproteobacteria</taxon>
        <taxon>Rhodospirillales</taxon>
        <taxon>Rhodospirillaceae</taxon>
    </lineage>
</organism>
<dbReference type="EMBL" id="JBHUIP010000003">
    <property type="protein sequence ID" value="MFD2261776.1"/>
    <property type="molecule type" value="Genomic_DNA"/>
</dbReference>
<sequence length="336" mass="36660">MRLAAFGLLATLLTACSAPVPLAIGPAIQEPELLDDAMMSADGARLIVRPTLPEGTDPQMILVAVHGMNDYGNFIRDAARYFAKQGIATYAYDQRGFGDSPRKGRWYGRQGMTDDLSVLVRLIASRHPGKPIYVLGESMGGAVTMLADIDGKLPGVSGLILSAPAVWGRSTMGFFPRNSLWIGGRLFPWFEATGEGLNITPSDNIAMLRALGRDPLVIKRTRIGTIYGLVDLMDEALDEAGNGTKPTLFLYGTKDEIIPPTPTCRALRQFKERHTSAPWRVAVYRDGYHMLLRDLGAEKVWADIATWMRDRSAALPSGAEATDRPDTWPGCARAKP</sequence>
<dbReference type="GO" id="GO:0016787">
    <property type="term" value="F:hydrolase activity"/>
    <property type="evidence" value="ECO:0007669"/>
    <property type="project" value="UniProtKB-KW"/>
</dbReference>
<dbReference type="InterPro" id="IPR022742">
    <property type="entry name" value="Hydrolase_4"/>
</dbReference>
<dbReference type="RefSeq" id="WP_379874692.1">
    <property type="nucleotide sequence ID" value="NZ_JBHUIP010000003.1"/>
</dbReference>
<feature type="region of interest" description="Disordered" evidence="1">
    <location>
        <begin position="315"/>
        <end position="336"/>
    </location>
</feature>
<evidence type="ECO:0000259" key="3">
    <source>
        <dbReference type="Pfam" id="PF12146"/>
    </source>
</evidence>
<dbReference type="InterPro" id="IPR029058">
    <property type="entry name" value="AB_hydrolase_fold"/>
</dbReference>
<feature type="domain" description="Serine aminopeptidase S33" evidence="3">
    <location>
        <begin position="57"/>
        <end position="294"/>
    </location>
</feature>
<dbReference type="InterPro" id="IPR051044">
    <property type="entry name" value="MAG_DAG_Lipase"/>
</dbReference>
<dbReference type="Gene3D" id="3.40.50.1820">
    <property type="entry name" value="alpha/beta hydrolase"/>
    <property type="match status" value="1"/>
</dbReference>
<accession>A0ABW5DMP5</accession>
<evidence type="ECO:0000256" key="1">
    <source>
        <dbReference type="SAM" id="MobiDB-lite"/>
    </source>
</evidence>
<dbReference type="InterPro" id="IPR000073">
    <property type="entry name" value="AB_hydrolase_1"/>
</dbReference>
<dbReference type="PROSITE" id="PS51257">
    <property type="entry name" value="PROKAR_LIPOPROTEIN"/>
    <property type="match status" value="1"/>
</dbReference>
<reference evidence="5" key="1">
    <citation type="journal article" date="2019" name="Int. J. Syst. Evol. Microbiol.">
        <title>The Global Catalogue of Microorganisms (GCM) 10K type strain sequencing project: providing services to taxonomists for standard genome sequencing and annotation.</title>
        <authorList>
            <consortium name="The Broad Institute Genomics Platform"/>
            <consortium name="The Broad Institute Genome Sequencing Center for Infectious Disease"/>
            <person name="Wu L."/>
            <person name="Ma J."/>
        </authorList>
    </citation>
    <scope>NUCLEOTIDE SEQUENCE [LARGE SCALE GENOMIC DNA]</scope>
    <source>
        <strain evidence="5">CGMCC 1.19062</strain>
    </source>
</reference>
<dbReference type="SUPFAM" id="SSF53474">
    <property type="entry name" value="alpha/beta-Hydrolases"/>
    <property type="match status" value="1"/>
</dbReference>
<feature type="chain" id="PRO_5045576346" evidence="2">
    <location>
        <begin position="24"/>
        <end position="336"/>
    </location>
</feature>
<dbReference type="PANTHER" id="PTHR11614">
    <property type="entry name" value="PHOSPHOLIPASE-RELATED"/>
    <property type="match status" value="1"/>
</dbReference>
<dbReference type="Proteomes" id="UP001597295">
    <property type="component" value="Unassembled WGS sequence"/>
</dbReference>
<keyword evidence="5" id="KW-1185">Reference proteome</keyword>
<feature type="signal peptide" evidence="2">
    <location>
        <begin position="1"/>
        <end position="23"/>
    </location>
</feature>
<evidence type="ECO:0000313" key="4">
    <source>
        <dbReference type="EMBL" id="MFD2261776.1"/>
    </source>
</evidence>
<evidence type="ECO:0000313" key="5">
    <source>
        <dbReference type="Proteomes" id="UP001597295"/>
    </source>
</evidence>
<evidence type="ECO:0000256" key="2">
    <source>
        <dbReference type="SAM" id="SignalP"/>
    </source>
</evidence>
<keyword evidence="2" id="KW-0732">Signal</keyword>
<proteinExistence type="predicted"/>
<gene>
    <name evidence="4" type="ORF">ACFSM5_02680</name>
</gene>
<comment type="caution">
    <text evidence="4">The sequence shown here is derived from an EMBL/GenBank/DDBJ whole genome shotgun (WGS) entry which is preliminary data.</text>
</comment>